<keyword evidence="7" id="KW-0457">Lysine biosynthesis</keyword>
<name>A0A644XCC2_9ZZZZ</name>
<dbReference type="SMART" id="SM01130">
    <property type="entry name" value="DHDPS"/>
    <property type="match status" value="1"/>
</dbReference>
<dbReference type="GO" id="GO:0019877">
    <property type="term" value="P:diaminopimelate biosynthetic process"/>
    <property type="evidence" value="ECO:0007669"/>
    <property type="project" value="UniProtKB-KW"/>
</dbReference>
<keyword evidence="4" id="KW-0963">Cytoplasm</keyword>
<organism evidence="11">
    <name type="scientific">bioreactor metagenome</name>
    <dbReference type="NCBI Taxonomy" id="1076179"/>
    <lineage>
        <taxon>unclassified sequences</taxon>
        <taxon>metagenomes</taxon>
        <taxon>ecological metagenomes</taxon>
    </lineage>
</organism>
<sequence length="295" mass="32189">MFEPRGIIAAMATPFFEDESINWDELRSQVNRFIDAGIHGLFCLGTNGESFALSFDEKVKIMETVICENRGRLPVYAGTGCITTRETIELTQAAKALGADCASVICPYFAESSQDQLYGHFKAVAEGADIPIVLYNIPARTGVNLTHQTVKRLASIPNIVGIKDSSGNFDNILRYIEETRSIEGKTFRVVSGNDSLILWTLLAGGSGGISGVSNVLPGIMASIYDLWLKGDLEEARRAQDSIRPLRDCMKLGNPNSIIKRAANLRGEKLGPCRAPFNLASEVVDRAILDVLKLYA</sequence>
<evidence type="ECO:0000256" key="4">
    <source>
        <dbReference type="ARBA" id="ARBA00022490"/>
    </source>
</evidence>
<dbReference type="PROSITE" id="PS00666">
    <property type="entry name" value="DHDPS_2"/>
    <property type="match status" value="1"/>
</dbReference>
<gene>
    <name evidence="11" type="primary">dapA_25</name>
    <name evidence="11" type="ORF">SDC9_58194</name>
</gene>
<dbReference type="NCBIfam" id="TIGR00674">
    <property type="entry name" value="dapA"/>
    <property type="match status" value="1"/>
</dbReference>
<dbReference type="InterPro" id="IPR020625">
    <property type="entry name" value="Schiff_base-form_aldolases_AS"/>
</dbReference>
<dbReference type="UniPathway" id="UPA00034">
    <property type="reaction ID" value="UER00017"/>
</dbReference>
<evidence type="ECO:0000256" key="6">
    <source>
        <dbReference type="ARBA" id="ARBA00022915"/>
    </source>
</evidence>
<dbReference type="InterPro" id="IPR005263">
    <property type="entry name" value="DapA"/>
</dbReference>
<dbReference type="Pfam" id="PF00701">
    <property type="entry name" value="DHDPS"/>
    <property type="match status" value="1"/>
</dbReference>
<evidence type="ECO:0000256" key="1">
    <source>
        <dbReference type="ARBA" id="ARBA00003294"/>
    </source>
</evidence>
<dbReference type="SUPFAM" id="SSF51569">
    <property type="entry name" value="Aldolase"/>
    <property type="match status" value="1"/>
</dbReference>
<comment type="pathway">
    <text evidence="2">Amino-acid biosynthesis; L-lysine biosynthesis via DAP pathway; (S)-tetrahydrodipicolinate from L-aspartate: step 3/4.</text>
</comment>
<evidence type="ECO:0000256" key="9">
    <source>
        <dbReference type="ARBA" id="ARBA00023270"/>
    </source>
</evidence>
<dbReference type="Gene3D" id="3.20.20.70">
    <property type="entry name" value="Aldolase class I"/>
    <property type="match status" value="1"/>
</dbReference>
<comment type="function">
    <text evidence="1">Catalyzes the condensation of (S)-aspartate-beta-semialdehyde [(S)-ASA] and pyruvate to 4-hydroxy-tetrahydrodipicolinate (HTPA).</text>
</comment>
<accession>A0A644XCC2</accession>
<proteinExistence type="inferred from homology"/>
<dbReference type="PANTHER" id="PTHR12128">
    <property type="entry name" value="DIHYDRODIPICOLINATE SYNTHASE"/>
    <property type="match status" value="1"/>
</dbReference>
<reference evidence="11" key="1">
    <citation type="submission" date="2019-08" db="EMBL/GenBank/DDBJ databases">
        <authorList>
            <person name="Kucharzyk K."/>
            <person name="Murdoch R.W."/>
            <person name="Higgins S."/>
            <person name="Loffler F."/>
        </authorList>
    </citation>
    <scope>NUCLEOTIDE SEQUENCE</scope>
</reference>
<dbReference type="GO" id="GO:0009089">
    <property type="term" value="P:lysine biosynthetic process via diaminopimelate"/>
    <property type="evidence" value="ECO:0007669"/>
    <property type="project" value="UniProtKB-UniPathway"/>
</dbReference>
<dbReference type="AlphaFoldDB" id="A0A644XCC2"/>
<dbReference type="EMBL" id="VSSQ01001887">
    <property type="protein sequence ID" value="MPM11843.1"/>
    <property type="molecule type" value="Genomic_DNA"/>
</dbReference>
<keyword evidence="8 11" id="KW-0456">Lyase</keyword>
<evidence type="ECO:0000256" key="5">
    <source>
        <dbReference type="ARBA" id="ARBA00022605"/>
    </source>
</evidence>
<protein>
    <recommendedName>
        <fullName evidence="3">4-hydroxy-tetrahydrodipicolinate synthase</fullName>
        <ecNumber evidence="3">4.3.3.7</ecNumber>
    </recommendedName>
</protein>
<dbReference type="PRINTS" id="PR00146">
    <property type="entry name" value="DHPICSNTHASE"/>
</dbReference>
<evidence type="ECO:0000256" key="7">
    <source>
        <dbReference type="ARBA" id="ARBA00023154"/>
    </source>
</evidence>
<keyword evidence="5" id="KW-0028">Amino-acid biosynthesis</keyword>
<keyword evidence="6" id="KW-0220">Diaminopimelate biosynthesis</keyword>
<dbReference type="HAMAP" id="MF_00418">
    <property type="entry name" value="DapA"/>
    <property type="match status" value="1"/>
</dbReference>
<evidence type="ECO:0000256" key="10">
    <source>
        <dbReference type="ARBA" id="ARBA00047836"/>
    </source>
</evidence>
<comment type="catalytic activity">
    <reaction evidence="10">
        <text>L-aspartate 4-semialdehyde + pyruvate = (2S,4S)-4-hydroxy-2,3,4,5-tetrahydrodipicolinate + H2O + H(+)</text>
        <dbReference type="Rhea" id="RHEA:34171"/>
        <dbReference type="ChEBI" id="CHEBI:15361"/>
        <dbReference type="ChEBI" id="CHEBI:15377"/>
        <dbReference type="ChEBI" id="CHEBI:15378"/>
        <dbReference type="ChEBI" id="CHEBI:67139"/>
        <dbReference type="ChEBI" id="CHEBI:537519"/>
        <dbReference type="EC" id="4.3.3.7"/>
    </reaction>
</comment>
<comment type="caution">
    <text evidence="11">The sequence shown here is derived from an EMBL/GenBank/DDBJ whole genome shotgun (WGS) entry which is preliminary data.</text>
</comment>
<dbReference type="EC" id="4.3.3.7" evidence="3"/>
<dbReference type="PANTHER" id="PTHR12128:SF66">
    <property type="entry name" value="4-HYDROXY-2-OXOGLUTARATE ALDOLASE, MITOCHONDRIAL"/>
    <property type="match status" value="1"/>
</dbReference>
<evidence type="ECO:0000256" key="2">
    <source>
        <dbReference type="ARBA" id="ARBA00005120"/>
    </source>
</evidence>
<evidence type="ECO:0000256" key="8">
    <source>
        <dbReference type="ARBA" id="ARBA00023239"/>
    </source>
</evidence>
<dbReference type="InterPro" id="IPR013785">
    <property type="entry name" value="Aldolase_TIM"/>
</dbReference>
<keyword evidence="9" id="KW-0704">Schiff base</keyword>
<evidence type="ECO:0000256" key="3">
    <source>
        <dbReference type="ARBA" id="ARBA00012086"/>
    </source>
</evidence>
<dbReference type="PIRSF" id="PIRSF001365">
    <property type="entry name" value="DHDPS"/>
    <property type="match status" value="1"/>
</dbReference>
<dbReference type="CDD" id="cd00408">
    <property type="entry name" value="DHDPS-like"/>
    <property type="match status" value="1"/>
</dbReference>
<evidence type="ECO:0000313" key="11">
    <source>
        <dbReference type="EMBL" id="MPM11843.1"/>
    </source>
</evidence>
<dbReference type="InterPro" id="IPR002220">
    <property type="entry name" value="DapA-like"/>
</dbReference>
<dbReference type="GO" id="GO:0008840">
    <property type="term" value="F:4-hydroxy-tetrahydrodipicolinate synthase activity"/>
    <property type="evidence" value="ECO:0007669"/>
    <property type="project" value="UniProtKB-EC"/>
</dbReference>